<keyword evidence="22" id="KW-1185">Reference proteome</keyword>
<dbReference type="InterPro" id="IPR000152">
    <property type="entry name" value="EGF-type_Asp/Asn_hydroxyl_site"/>
</dbReference>
<keyword evidence="12 15" id="KW-0424">Laminin EGF-like domain</keyword>
<feature type="domain" description="EGF-like" evidence="19">
    <location>
        <begin position="2141"/>
        <end position="2182"/>
    </location>
</feature>
<feature type="chain" id="PRO_5001829096" description="Multiple epidermal growth factor-like domains protein 8" evidence="17">
    <location>
        <begin position="24"/>
        <end position="2776"/>
    </location>
</feature>
<evidence type="ECO:0000256" key="11">
    <source>
        <dbReference type="ARBA" id="ARBA00023180"/>
    </source>
</evidence>
<dbReference type="PROSITE" id="PS50027">
    <property type="entry name" value="EGF_LAM_2"/>
    <property type="match status" value="2"/>
</dbReference>
<dbReference type="SMART" id="SM00612">
    <property type="entry name" value="Kelch"/>
    <property type="match status" value="3"/>
</dbReference>
<reference evidence="21 22" key="1">
    <citation type="submission" date="2013-11" db="EMBL/GenBank/DDBJ databases">
        <title>Genome sequencing of Stegodyphus mimosarum.</title>
        <authorList>
            <person name="Bechsgaard J."/>
        </authorList>
    </citation>
    <scope>NUCLEOTIDE SEQUENCE [LARGE SCALE GENOMIC DNA]</scope>
</reference>
<organism evidence="21 22">
    <name type="scientific">Stegodyphus mimosarum</name>
    <name type="common">African social velvet spider</name>
    <dbReference type="NCBI Taxonomy" id="407821"/>
    <lineage>
        <taxon>Eukaryota</taxon>
        <taxon>Metazoa</taxon>
        <taxon>Ecdysozoa</taxon>
        <taxon>Arthropoda</taxon>
        <taxon>Chelicerata</taxon>
        <taxon>Arachnida</taxon>
        <taxon>Araneae</taxon>
        <taxon>Araneomorphae</taxon>
        <taxon>Entelegynae</taxon>
        <taxon>Eresoidea</taxon>
        <taxon>Eresidae</taxon>
        <taxon>Stegodyphus</taxon>
    </lineage>
</organism>
<dbReference type="OrthoDB" id="263283at2759"/>
<keyword evidence="10 14" id="KW-1015">Disulfide bond</keyword>
<keyword evidence="6" id="KW-0677">Repeat</keyword>
<dbReference type="PROSITE" id="PS00022">
    <property type="entry name" value="EGF_1"/>
    <property type="match status" value="3"/>
</dbReference>
<gene>
    <name evidence="21" type="ORF">X975_10243</name>
</gene>
<dbReference type="PROSITE" id="PS01187">
    <property type="entry name" value="EGF_CA"/>
    <property type="match status" value="1"/>
</dbReference>
<evidence type="ECO:0000256" key="4">
    <source>
        <dbReference type="ARBA" id="ARBA00022692"/>
    </source>
</evidence>
<feature type="domain" description="Laminin EGF-like" evidence="20">
    <location>
        <begin position="1220"/>
        <end position="1274"/>
    </location>
</feature>
<keyword evidence="8 16" id="KW-1133">Transmembrane helix</keyword>
<keyword evidence="9 16" id="KW-0472">Membrane</keyword>
<evidence type="ECO:0000259" key="20">
    <source>
        <dbReference type="PROSITE" id="PS50027"/>
    </source>
</evidence>
<dbReference type="InterPro" id="IPR056737">
    <property type="entry name" value="Beta-prop_ATRN-MKLN-like"/>
</dbReference>
<feature type="signal peptide" evidence="17">
    <location>
        <begin position="1"/>
        <end position="23"/>
    </location>
</feature>
<evidence type="ECO:0000256" key="8">
    <source>
        <dbReference type="ARBA" id="ARBA00022989"/>
    </source>
</evidence>
<dbReference type="InterPro" id="IPR024731">
    <property type="entry name" value="NELL2-like_EGF"/>
</dbReference>
<accession>A0A087SWJ2</accession>
<dbReference type="SUPFAM" id="SSF57184">
    <property type="entry name" value="Growth factor receptor domain"/>
    <property type="match status" value="2"/>
</dbReference>
<dbReference type="STRING" id="407821.A0A087SWJ2"/>
<evidence type="ECO:0000313" key="21">
    <source>
        <dbReference type="EMBL" id="KFM57231.1"/>
    </source>
</evidence>
<feature type="domain" description="CUB" evidence="18">
    <location>
        <begin position="35"/>
        <end position="145"/>
    </location>
</feature>
<keyword evidence="5 17" id="KW-0732">Signal</keyword>
<dbReference type="Pfam" id="PF18720">
    <property type="entry name" value="EGF_Tenascin"/>
    <property type="match status" value="1"/>
</dbReference>
<evidence type="ECO:0000256" key="10">
    <source>
        <dbReference type="ARBA" id="ARBA00023157"/>
    </source>
</evidence>
<dbReference type="PROSITE" id="PS01248">
    <property type="entry name" value="EGF_LAM_1"/>
    <property type="match status" value="3"/>
</dbReference>
<feature type="domain" description="EGF-like" evidence="19">
    <location>
        <begin position="174"/>
        <end position="213"/>
    </location>
</feature>
<evidence type="ECO:0000259" key="18">
    <source>
        <dbReference type="PROSITE" id="PS01180"/>
    </source>
</evidence>
<dbReference type="SUPFAM" id="SSF50965">
    <property type="entry name" value="Galactose oxidase, central domain"/>
    <property type="match status" value="1"/>
</dbReference>
<dbReference type="InterPro" id="IPR002049">
    <property type="entry name" value="LE_dom"/>
</dbReference>
<dbReference type="InterPro" id="IPR001881">
    <property type="entry name" value="EGF-like_Ca-bd_dom"/>
</dbReference>
<dbReference type="Gene3D" id="2.60.120.290">
    <property type="entry name" value="Spermadhesin, CUB domain"/>
    <property type="match status" value="2"/>
</dbReference>
<dbReference type="PANTHER" id="PTHR46093:SF16">
    <property type="entry name" value="MULTIPLE EGF-LIKE-DOMAINS 8"/>
    <property type="match status" value="1"/>
</dbReference>
<evidence type="ECO:0000313" key="22">
    <source>
        <dbReference type="Proteomes" id="UP000054359"/>
    </source>
</evidence>
<dbReference type="Gene3D" id="2.120.10.80">
    <property type="entry name" value="Kelch-type beta propeller"/>
    <property type="match status" value="4"/>
</dbReference>
<evidence type="ECO:0000256" key="14">
    <source>
        <dbReference type="PROSITE-ProRule" id="PRU00076"/>
    </source>
</evidence>
<feature type="domain" description="CUB" evidence="18">
    <location>
        <begin position="1272"/>
        <end position="1401"/>
    </location>
</feature>
<keyword evidence="4 16" id="KW-0812">Transmembrane</keyword>
<dbReference type="InterPro" id="IPR016201">
    <property type="entry name" value="PSI"/>
</dbReference>
<dbReference type="CDD" id="cd00055">
    <property type="entry name" value="EGF_Lam"/>
    <property type="match status" value="4"/>
</dbReference>
<evidence type="ECO:0000256" key="7">
    <source>
        <dbReference type="ARBA" id="ARBA00022837"/>
    </source>
</evidence>
<feature type="disulfide bond" evidence="15">
    <location>
        <begin position="1191"/>
        <end position="1200"/>
    </location>
</feature>
<feature type="non-terminal residue" evidence="21">
    <location>
        <position position="2776"/>
    </location>
</feature>
<feature type="disulfide bond" evidence="14">
    <location>
        <begin position="203"/>
        <end position="212"/>
    </location>
</feature>
<dbReference type="InterPro" id="IPR000742">
    <property type="entry name" value="EGF"/>
</dbReference>
<dbReference type="InterPro" id="IPR018097">
    <property type="entry name" value="EGF_Ca-bd_CS"/>
</dbReference>
<dbReference type="GO" id="GO:0048513">
    <property type="term" value="P:animal organ development"/>
    <property type="evidence" value="ECO:0007669"/>
    <property type="project" value="UniProtKB-ARBA"/>
</dbReference>
<comment type="subcellular location">
    <subcellularLocation>
        <location evidence="1">Membrane</location>
        <topology evidence="1">Single-pass type I membrane protein</topology>
    </subcellularLocation>
</comment>
<dbReference type="SUPFAM" id="SSF117281">
    <property type="entry name" value="Kelch motif"/>
    <property type="match status" value="2"/>
</dbReference>
<evidence type="ECO:0000256" key="1">
    <source>
        <dbReference type="ARBA" id="ARBA00004479"/>
    </source>
</evidence>
<dbReference type="Pfam" id="PF00431">
    <property type="entry name" value="CUB"/>
    <property type="match status" value="1"/>
</dbReference>
<evidence type="ECO:0000256" key="5">
    <source>
        <dbReference type="ARBA" id="ARBA00022729"/>
    </source>
</evidence>
<dbReference type="PROSITE" id="PS01180">
    <property type="entry name" value="CUB"/>
    <property type="match status" value="2"/>
</dbReference>
<evidence type="ECO:0000256" key="16">
    <source>
        <dbReference type="SAM" id="Phobius"/>
    </source>
</evidence>
<evidence type="ECO:0000256" key="17">
    <source>
        <dbReference type="SAM" id="SignalP"/>
    </source>
</evidence>
<dbReference type="GO" id="GO:0005509">
    <property type="term" value="F:calcium ion binding"/>
    <property type="evidence" value="ECO:0007669"/>
    <property type="project" value="InterPro"/>
</dbReference>
<sequence>MTEKFLQFVYAFFLVCLTLVVPALDPGLNPHSFSCDRERKVLTSSYGVISSGNKDYPKDSHCEWLIKASDKNSFITLSFTKMDTECSYDHVFVYNGESYSSSLLGSFSGNTTPPSVTANHGSMLILLYSDTNYVRGGFEAIFSVTACPLNCSNRGLCLDHHCSCDPLWSGDACEHNLCPAACGYGEGRGKCDTNGSYSSKCKCTPGYAGMDCSLPDSNKIGGNTWHLIASDGVQARAGHTGTYVQQTDSFYVFGGYTFRKVLGDTVMFSFETNQWHNITPDVSPSARFGHAAVSYHHNIIIFGGELENGTLSNELWILNVLTWKWSLISPKSTFFPPPMTKHSLTLVDSNWLYVIGGNLFDGIFSSKMYKINIEVMSEWQVVDTYGGKESLHRLVGHSALYHQQTKTIFVFGGITAEFSHLSKLSNHIHAFHVEKKFWVKIQHHKNKFTPLERAFHSAAIVGDYMIIYGGYTHKHVEEEICYDNETHLYHLRCQKWVDVSNIRKDFIGIPNPISQGVFSHAMGVRRDHTLIIFGGYSGLMRSHLLAYVLPLPIVSDQLLVSSCSRHKHMESCQANLACGWCFDNNACTEREDIIKKCNKYLSETCPGFCSVLSNCLSCVIWSQSLIQNIISDRQDPFPSVSCSWCVQDLKCHSSDDTSNCSLSANFSSQKSNPVLGATGWWGPVGTDILSLKECYLKDSPPGLVSVKYRFPVNWSQPDDVTYLHEASEDLFFRSETQRNDTNGIKENIVEFLGFLHPLEARPLSQRISQVLLSSCSAGSSAVFQLSNDSTSKHLEIVSTHNAKPSFYCSEAHRARGAALFPADSIGHKYMFNFTVRLPSTLNETSSIQLKWTAFSVAPVAIGHMHLELYKNGSCDLHHNCLACLTDNLCGWCESDGICYSKVSEDKTLCQRNGETGFLVSHPSNCSVCSDSIYCEQCTQVQTCEWLVEEAICVRRGRFKAAIRDSQFCPVPCHLRANCASCLGDPGVCAWCEETKTCFLFSTYTSSYSYGKCRDWVDENRSDMGSAIALCRNCSRHDNCTSCIKDLTCGWCSNSKYPTKGICIEGDFSGPSSGICPYSLKENTEEPYDRVWSYSTCPDLEECLRNLHDCHENATCYNTPDSYTCECNTGFEGDGKTCIRACAVTCVHGYCSDAPDFKCICDLGWTGEDCSINCGCNNHSTCSKGIGKCDKCQDRTEGQFCERCSSASYGDATSPSGCQKCNCNGHGDKEQGYCNSSTGLCFCLDNTIGPKCEKCKDGHYGNPRNGGECFEECHPRKVITNAFKGKFGSPAFSYPSQDCLWLLTVHSVIDMKSLLGPMQSTGSFLQVTIYKDINVPCPHNHIYVYDGLPNFVASGHPNILLGAYCGSNLSEPIIATASSGYLTIHFKRDKLAHGFNASYARVHKNITSSSQEFCNSTLPFSASGTSCMSASCPNNCSSSLNQGKCIKMYSVCVCANGFGGNDCSVKSSVHHLVWSAMYIYQRTVLNDSIIHLPSGRIGHSLMTLKDVHSEHLLLFGGYSSNFGCLNDLFIYNTSSHLWIEIVTDYNPPPRHFHASAACNNSLYIYGGLDKHDVLRDFWEFDTLNEVWIQLPEISTSAGVLSMAGSTLTTVNNDRILLIGGFSPLYGFFEKVMEFNIEDREWHVINSTGAQPIGLYGHTSVYHPSTESIYIFGGISYEIEHVAPSSFLYAFHYPSSQWFRLPPANKVNNLGSPLPRYFHSSVVTENYMLIIGGRSSASLEESSQPFAYVFACNLWIPLTDEAIEVIGNWPKPFVAAAATVANRDIYFYGGYDGQLLKLSLPLDICRLFSANRVGCVQQTGCAFCSVVENGANQTFCFSQDQHDQNRCYNPKESATFLQSLSCNKELVEKRNCHHFTSCTDCVTSWPFHKNAKQVCQWCSNCRTGRCIPSGSSCDDENDCNIPRKVIEEPSFCPLRVCGASDCQKCGALQSCIWTRQAQRSSGFGHTLNQKPIFNWVCVIEEIQAAPSFSIDSMPPLECPGSCSQYSDCASCLQSQGGEGGWHQCFWSEVLQSCMSPTFEFLKCEDGSCGPVLHGNESVCPVPCWQHFQASHCLSQANCGWCAFSGSVVDGRGLCMEGGIMGPTGGICRENQVLLLGLPLPSQTFKWFQLSEGPPTWTYLSKPPENECKNGHHNCDDAHEVCVDTPDGFECPCKPGYRMKGEHCTPTCKQGCVNGTCIQPDVCQCNFGYVGANCSIMCKCNGHSHCPGPDSLDLCLECKNNTFGEHCQKCKPLFVGNPVNGGSCISCHEYCYTHSSVCFPSDFMNGTANLSFNQSQINDLLEKLVEGPLEDAVCIDCKNNTEGRRCDQCISGFFKAGERLEDGCRPCECHGHGDSCNPLNGENCNCQNNTETDRQCSQKNMKSIMHMTPCWQLQCSKCKDTFLGAPSHGHQCYRHMYLDREYCFDPDTQLECNRKTSPLVFGHTVFFAVQPRYMNVDIRIVVDVTSGAVDFFLSAKEDTFIVDVDKMSGLHHISIDDRYGIDIGNYDIASELESTMRRKKRDNIEDANKESSNSSDIVPVQNLRPKVANAQGLTTYIDVKKCEDFLLVKNLENRLIVTIPQEVHDLRTTRFYMVLRGAEKETYGSLFFRQDQTRIDLFVFFSVFFSCFFLFLAVCVVMWKVKQAFDLRRARRLHAAEMKHMASRPFGHIVTVVEDEPDDPDIFLYSPSNYRKKLKHIKVHGRDSPKLLEDKISLRPLAVEPLSDGFGAIATILVQLPGGANSLVRMCLASGLITSRSSHYHVGCGLRAAMRRRTSHANV</sequence>
<feature type="disulfide bond" evidence="15">
    <location>
        <begin position="1242"/>
        <end position="1251"/>
    </location>
</feature>
<feature type="disulfide bond" evidence="13">
    <location>
        <begin position="35"/>
        <end position="62"/>
    </location>
</feature>
<keyword evidence="3 14" id="KW-0245">EGF-like domain</keyword>
<dbReference type="CDD" id="cd00041">
    <property type="entry name" value="CUB"/>
    <property type="match status" value="2"/>
</dbReference>
<dbReference type="InterPro" id="IPR056863">
    <property type="entry name" value="LMN_ATRN_NET-like_EGF"/>
</dbReference>
<keyword evidence="11" id="KW-0325">Glycoprotein</keyword>
<dbReference type="FunFam" id="2.60.120.290:FF:000023">
    <property type="entry name" value="Multiple epidermal growth factor-like domains 8"/>
    <property type="match status" value="1"/>
</dbReference>
<dbReference type="InterPro" id="IPR009030">
    <property type="entry name" value="Growth_fac_rcpt_cys_sf"/>
</dbReference>
<dbReference type="GO" id="GO:0016020">
    <property type="term" value="C:membrane"/>
    <property type="evidence" value="ECO:0007669"/>
    <property type="project" value="UniProtKB-SubCell"/>
</dbReference>
<dbReference type="PANTHER" id="PTHR46093">
    <property type="entry name" value="ACYL-COA-BINDING DOMAIN-CONTAINING PROTEIN 5"/>
    <property type="match status" value="1"/>
</dbReference>
<dbReference type="OMA" id="PVCQWCD"/>
<feature type="disulfide bond" evidence="15">
    <location>
        <begin position="1203"/>
        <end position="1217"/>
    </location>
</feature>
<dbReference type="FunFam" id="2.10.25.10:FF:000191">
    <property type="entry name" value="Multiple epidermal growth factor-like domains 8"/>
    <property type="match status" value="1"/>
</dbReference>
<evidence type="ECO:0000256" key="9">
    <source>
        <dbReference type="ARBA" id="ARBA00023136"/>
    </source>
</evidence>
<comment type="caution">
    <text evidence="14">Lacks conserved residue(s) required for the propagation of feature annotation.</text>
</comment>
<evidence type="ECO:0000256" key="15">
    <source>
        <dbReference type="PROSITE-ProRule" id="PRU00460"/>
    </source>
</evidence>
<dbReference type="Gene3D" id="2.10.25.10">
    <property type="entry name" value="Laminin"/>
    <property type="match status" value="7"/>
</dbReference>
<dbReference type="SMART" id="SM00042">
    <property type="entry name" value="CUB"/>
    <property type="match status" value="2"/>
</dbReference>
<feature type="domain" description="Laminin EGF-like" evidence="20">
    <location>
        <begin position="1173"/>
        <end position="1219"/>
    </location>
</feature>
<dbReference type="Pfam" id="PF24973">
    <property type="entry name" value="EGF_LMN_ATRN"/>
    <property type="match status" value="2"/>
</dbReference>
<name>A0A087SWJ2_STEMI</name>
<keyword evidence="7" id="KW-0106">Calcium</keyword>
<evidence type="ECO:0000256" key="2">
    <source>
        <dbReference type="ARBA" id="ARBA00022441"/>
    </source>
</evidence>
<feature type="domain" description="EGF-like" evidence="19">
    <location>
        <begin position="1098"/>
        <end position="1138"/>
    </location>
</feature>
<dbReference type="Pfam" id="PF00053">
    <property type="entry name" value="EGF_laminin"/>
    <property type="match status" value="2"/>
</dbReference>
<dbReference type="EMBL" id="KK112268">
    <property type="protein sequence ID" value="KFM57231.1"/>
    <property type="molecule type" value="Genomic_DNA"/>
</dbReference>
<feature type="transmembrane region" description="Helical" evidence="16">
    <location>
        <begin position="2614"/>
        <end position="2636"/>
    </location>
</feature>
<evidence type="ECO:0008006" key="23">
    <source>
        <dbReference type="Google" id="ProtNLM"/>
    </source>
</evidence>
<dbReference type="PROSITE" id="PS00010">
    <property type="entry name" value="ASX_HYDROXYL"/>
    <property type="match status" value="2"/>
</dbReference>
<dbReference type="Proteomes" id="UP000054359">
    <property type="component" value="Unassembled WGS sequence"/>
</dbReference>
<dbReference type="SMART" id="SM00181">
    <property type="entry name" value="EGF"/>
    <property type="match status" value="8"/>
</dbReference>
<dbReference type="SMART" id="SM00180">
    <property type="entry name" value="EGF_Lam"/>
    <property type="match status" value="4"/>
</dbReference>
<evidence type="ECO:0000256" key="13">
    <source>
        <dbReference type="PROSITE-ProRule" id="PRU00059"/>
    </source>
</evidence>
<dbReference type="Pfam" id="PF24981">
    <property type="entry name" value="Beta-prop_ATRN-LZTR1"/>
    <property type="match status" value="2"/>
</dbReference>
<dbReference type="InterPro" id="IPR000859">
    <property type="entry name" value="CUB_dom"/>
</dbReference>
<dbReference type="CDD" id="cd00054">
    <property type="entry name" value="EGF_CA"/>
    <property type="match status" value="1"/>
</dbReference>
<dbReference type="SMART" id="SM00423">
    <property type="entry name" value="PSI"/>
    <property type="match status" value="7"/>
</dbReference>
<dbReference type="SUPFAM" id="SSF57196">
    <property type="entry name" value="EGF/Laminin"/>
    <property type="match status" value="3"/>
</dbReference>
<dbReference type="SMART" id="SM00179">
    <property type="entry name" value="EGF_CA"/>
    <property type="match status" value="3"/>
</dbReference>
<dbReference type="InterPro" id="IPR041161">
    <property type="entry name" value="EGF_Tenascin"/>
</dbReference>
<keyword evidence="2" id="KW-0880">Kelch repeat</keyword>
<dbReference type="SUPFAM" id="SSF49854">
    <property type="entry name" value="Spermadhesin, CUB domain"/>
    <property type="match status" value="2"/>
</dbReference>
<evidence type="ECO:0000256" key="12">
    <source>
        <dbReference type="ARBA" id="ARBA00023292"/>
    </source>
</evidence>
<dbReference type="GO" id="GO:0048731">
    <property type="term" value="P:system development"/>
    <property type="evidence" value="ECO:0007669"/>
    <property type="project" value="UniProtKB-ARBA"/>
</dbReference>
<protein>
    <recommendedName>
        <fullName evidence="23">Multiple epidermal growth factor-like domains protein 8</fullName>
    </recommendedName>
</protein>
<dbReference type="Pfam" id="PF12947">
    <property type="entry name" value="EGF_3"/>
    <property type="match status" value="1"/>
</dbReference>
<evidence type="ECO:0000259" key="19">
    <source>
        <dbReference type="PROSITE" id="PS50026"/>
    </source>
</evidence>
<proteinExistence type="predicted"/>
<dbReference type="InterPro" id="IPR011043">
    <property type="entry name" value="Gal_Oxase/kelch_b-propeller"/>
</dbReference>
<dbReference type="InterPro" id="IPR015915">
    <property type="entry name" value="Kelch-typ_b-propeller"/>
</dbReference>
<evidence type="ECO:0000256" key="6">
    <source>
        <dbReference type="ARBA" id="ARBA00022737"/>
    </source>
</evidence>
<evidence type="ECO:0000256" key="3">
    <source>
        <dbReference type="ARBA" id="ARBA00022536"/>
    </source>
</evidence>
<dbReference type="InterPro" id="IPR035914">
    <property type="entry name" value="Sperma_CUB_dom_sf"/>
</dbReference>
<dbReference type="FunFam" id="2.10.25.10:FF:000202">
    <property type="entry name" value="Multiple epidermal growth factor-like domains 8"/>
    <property type="match status" value="1"/>
</dbReference>
<dbReference type="PROSITE" id="PS01186">
    <property type="entry name" value="EGF_2"/>
    <property type="match status" value="4"/>
</dbReference>
<dbReference type="PROSITE" id="PS50026">
    <property type="entry name" value="EGF_3"/>
    <property type="match status" value="3"/>
</dbReference>
<dbReference type="InterPro" id="IPR006652">
    <property type="entry name" value="Kelch_1"/>
</dbReference>